<dbReference type="Pfam" id="PF16134">
    <property type="entry name" value="THOC2_N"/>
    <property type="match status" value="1"/>
</dbReference>
<evidence type="ECO:0000256" key="1">
    <source>
        <dbReference type="SAM" id="MobiDB-lite"/>
    </source>
</evidence>
<dbReference type="Proteomes" id="UP001381693">
    <property type="component" value="Unassembled WGS sequence"/>
</dbReference>
<dbReference type="GO" id="GO:0006397">
    <property type="term" value="P:mRNA processing"/>
    <property type="evidence" value="ECO:0007669"/>
    <property type="project" value="InterPro"/>
</dbReference>
<sequence>MASHYESKKVNFSANCQNIYFRLQTIKQFVDNDPSNPGFSEPNEAEDLSRALYEVLSAVLKGSLKKESAKPLLAEVITLHPDMASILVEVTMLIDLETSAGDRVGKNREPLFALMKSLDADKLLKERLEIDTLGDNAIVKNKRLFHTKQIKVKTKLFYKQQKFNLLREETEGYAKLVTELNQDINDRVTPKSIIQVIRSLIGGFNLDPNRVLDLILESLESRPHLHEFYTGLLKLYPCESATISELLGFKLNTYGINGRTGKGVYTTIALLIQAGILQFSDIYKWLTPEDSSMIDDYHREETDAKDIVARINIVSTKDKDKDKDKEKEREDDERERDELRNFEKYSSNQKVQLCVALLE</sequence>
<dbReference type="EMBL" id="JAXCGZ010020580">
    <property type="protein sequence ID" value="KAK7065579.1"/>
    <property type="molecule type" value="Genomic_DNA"/>
</dbReference>
<comment type="caution">
    <text evidence="3">The sequence shown here is derived from an EMBL/GenBank/DDBJ whole genome shotgun (WGS) entry which is preliminary data.</text>
</comment>
<evidence type="ECO:0000313" key="4">
    <source>
        <dbReference type="Proteomes" id="UP001381693"/>
    </source>
</evidence>
<dbReference type="GO" id="GO:0003729">
    <property type="term" value="F:mRNA binding"/>
    <property type="evidence" value="ECO:0007669"/>
    <property type="project" value="TreeGrafter"/>
</dbReference>
<protein>
    <submittedName>
        <fullName evidence="3">THO complex subunit 2</fullName>
    </submittedName>
</protein>
<feature type="domain" description="THO complex subunit 2 N-terminal" evidence="2">
    <location>
        <begin position="40"/>
        <end position="358"/>
    </location>
</feature>
<feature type="non-terminal residue" evidence="3">
    <location>
        <position position="359"/>
    </location>
</feature>
<dbReference type="PANTHER" id="PTHR21597:SF0">
    <property type="entry name" value="THO COMPLEX SUBUNIT 2"/>
    <property type="match status" value="1"/>
</dbReference>
<dbReference type="AlphaFoldDB" id="A0AAN8WQG6"/>
<feature type="region of interest" description="Disordered" evidence="1">
    <location>
        <begin position="317"/>
        <end position="341"/>
    </location>
</feature>
<organism evidence="3 4">
    <name type="scientific">Halocaridina rubra</name>
    <name type="common">Hawaiian red shrimp</name>
    <dbReference type="NCBI Taxonomy" id="373956"/>
    <lineage>
        <taxon>Eukaryota</taxon>
        <taxon>Metazoa</taxon>
        <taxon>Ecdysozoa</taxon>
        <taxon>Arthropoda</taxon>
        <taxon>Crustacea</taxon>
        <taxon>Multicrustacea</taxon>
        <taxon>Malacostraca</taxon>
        <taxon>Eumalacostraca</taxon>
        <taxon>Eucarida</taxon>
        <taxon>Decapoda</taxon>
        <taxon>Pleocyemata</taxon>
        <taxon>Caridea</taxon>
        <taxon>Atyoidea</taxon>
        <taxon>Atyidae</taxon>
        <taxon>Halocaridina</taxon>
    </lineage>
</organism>
<evidence type="ECO:0000259" key="2">
    <source>
        <dbReference type="Pfam" id="PF16134"/>
    </source>
</evidence>
<dbReference type="GO" id="GO:0000445">
    <property type="term" value="C:THO complex part of transcription export complex"/>
    <property type="evidence" value="ECO:0007669"/>
    <property type="project" value="TreeGrafter"/>
</dbReference>
<keyword evidence="4" id="KW-1185">Reference proteome</keyword>
<proteinExistence type="predicted"/>
<dbReference type="InterPro" id="IPR032302">
    <property type="entry name" value="THOC2_N"/>
</dbReference>
<gene>
    <name evidence="3" type="primary">THOC2_1</name>
    <name evidence="3" type="ORF">SK128_004703</name>
</gene>
<accession>A0AAN8WQG6</accession>
<dbReference type="GO" id="GO:0006406">
    <property type="term" value="P:mRNA export from nucleus"/>
    <property type="evidence" value="ECO:0007669"/>
    <property type="project" value="InterPro"/>
</dbReference>
<dbReference type="InterPro" id="IPR040007">
    <property type="entry name" value="Tho2"/>
</dbReference>
<name>A0AAN8WQG6_HALRR</name>
<reference evidence="3 4" key="1">
    <citation type="submission" date="2023-11" db="EMBL/GenBank/DDBJ databases">
        <title>Halocaridina rubra genome assembly.</title>
        <authorList>
            <person name="Smith C."/>
        </authorList>
    </citation>
    <scope>NUCLEOTIDE SEQUENCE [LARGE SCALE GENOMIC DNA]</scope>
    <source>
        <strain evidence="3">EP-1</strain>
        <tissue evidence="3">Whole</tissue>
    </source>
</reference>
<evidence type="ECO:0000313" key="3">
    <source>
        <dbReference type="EMBL" id="KAK7065579.1"/>
    </source>
</evidence>
<dbReference type="PANTHER" id="PTHR21597">
    <property type="entry name" value="THO2 PROTEIN"/>
    <property type="match status" value="1"/>
</dbReference>
<feature type="compositionally biased region" description="Basic and acidic residues" evidence="1">
    <location>
        <begin position="317"/>
        <end position="328"/>
    </location>
</feature>